<dbReference type="InterPro" id="IPR006598">
    <property type="entry name" value="CAP10"/>
</dbReference>
<dbReference type="SMART" id="SM00672">
    <property type="entry name" value="CAP10"/>
    <property type="match status" value="1"/>
</dbReference>
<dbReference type="Proteomes" id="UP001610432">
    <property type="component" value="Unassembled WGS sequence"/>
</dbReference>
<dbReference type="Pfam" id="PF05686">
    <property type="entry name" value="Glyco_transf_90"/>
    <property type="match status" value="1"/>
</dbReference>
<accession>A0ABR4LPM8</accession>
<dbReference type="InterPro" id="IPR051091">
    <property type="entry name" value="O-Glucosyltr/Glycosyltrsf_90"/>
</dbReference>
<dbReference type="GeneID" id="98148201"/>
<dbReference type="PANTHER" id="PTHR12203">
    <property type="entry name" value="KDEL LYS-ASP-GLU-LEU CONTAINING - RELATED"/>
    <property type="match status" value="1"/>
</dbReference>
<dbReference type="PANTHER" id="PTHR12203:SF112">
    <property type="entry name" value="DUF821 DOMAIN PROTEIN (AFU_ORTHOLOGUE AFUA_2G14740)"/>
    <property type="match status" value="1"/>
</dbReference>
<dbReference type="RefSeq" id="XP_070885462.1">
    <property type="nucleotide sequence ID" value="XM_071033129.1"/>
</dbReference>
<reference evidence="2 3" key="1">
    <citation type="submission" date="2024-07" db="EMBL/GenBank/DDBJ databases">
        <title>Section-level genome sequencing and comparative genomics of Aspergillus sections Usti and Cavernicolus.</title>
        <authorList>
            <consortium name="Lawrence Berkeley National Laboratory"/>
            <person name="Nybo J.L."/>
            <person name="Vesth T.C."/>
            <person name="Theobald S."/>
            <person name="Frisvad J.C."/>
            <person name="Larsen T.O."/>
            <person name="Kjaerboelling I."/>
            <person name="Rothschild-Mancinelli K."/>
            <person name="Lyhne E.K."/>
            <person name="Kogle M.E."/>
            <person name="Barry K."/>
            <person name="Clum A."/>
            <person name="Na H."/>
            <person name="Ledsgaard L."/>
            <person name="Lin J."/>
            <person name="Lipzen A."/>
            <person name="Kuo A."/>
            <person name="Riley R."/>
            <person name="Mondo S."/>
            <person name="Labutti K."/>
            <person name="Haridas S."/>
            <person name="Pangalinan J."/>
            <person name="Salamov A.A."/>
            <person name="Simmons B.A."/>
            <person name="Magnuson J.K."/>
            <person name="Chen J."/>
            <person name="Drula E."/>
            <person name="Henrissat B."/>
            <person name="Wiebenga A."/>
            <person name="Lubbers R.J."/>
            <person name="Gomes A.C."/>
            <person name="Macurrencykelacurrency M.R."/>
            <person name="Stajich J."/>
            <person name="Grigoriev I.V."/>
            <person name="Mortensen U.H."/>
            <person name="De Vries R.P."/>
            <person name="Baker S.E."/>
            <person name="Andersen M.R."/>
        </authorList>
    </citation>
    <scope>NUCLEOTIDE SEQUENCE [LARGE SCALE GENOMIC DNA]</scope>
    <source>
        <strain evidence="2 3">CBS 449.75</strain>
    </source>
</reference>
<comment type="caution">
    <text evidence="2">The sequence shown here is derived from an EMBL/GenBank/DDBJ whole genome shotgun (WGS) entry which is preliminary data.</text>
</comment>
<proteinExistence type="predicted"/>
<protein>
    <submittedName>
        <fullName evidence="2">Glycosyl transferase family 90-domain-containing protein</fullName>
    </submittedName>
</protein>
<evidence type="ECO:0000313" key="2">
    <source>
        <dbReference type="EMBL" id="KAL2866483.1"/>
    </source>
</evidence>
<organism evidence="2 3">
    <name type="scientific">Aspergillus lucknowensis</name>
    <dbReference type="NCBI Taxonomy" id="176173"/>
    <lineage>
        <taxon>Eukaryota</taxon>
        <taxon>Fungi</taxon>
        <taxon>Dikarya</taxon>
        <taxon>Ascomycota</taxon>
        <taxon>Pezizomycotina</taxon>
        <taxon>Eurotiomycetes</taxon>
        <taxon>Eurotiomycetidae</taxon>
        <taxon>Eurotiales</taxon>
        <taxon>Aspergillaceae</taxon>
        <taxon>Aspergillus</taxon>
        <taxon>Aspergillus subgen. Nidulantes</taxon>
    </lineage>
</organism>
<dbReference type="EMBL" id="JBFXLQ010000025">
    <property type="protein sequence ID" value="KAL2866483.1"/>
    <property type="molecule type" value="Genomic_DNA"/>
</dbReference>
<evidence type="ECO:0000259" key="1">
    <source>
        <dbReference type="SMART" id="SM00672"/>
    </source>
</evidence>
<sequence>MTPALRFLGAGAALSLVLLAFVVFGRDTDSHLDRYRSGGGDRPSVGGYILKDSTSTQHAAMGCDSWNGTRTMGSGPVSSWEFDVRRDGDNHGLSETQCLAAFPKLFGDVDRVAERRVGGGRGLITFREVDEAARGGADGDGDGLVRAAVVGGELYIIDYGPMPYTFSRGKATLHSLNRALAAYADRRNLPDIEFVLSTDDFSNRESPIWSYSKRAGDEDVWLMPDFGYWAWPEVKIGSYKEIRRRIAAVDDGDGNGDGSNLNPGLRFQDKKKQLAWRGSVATNPDLRGGLLKASRGKSWASIREINWDDDADVRANLLPMEEYCRYMFLAHTEGRSFSGRGKYLLNCRSVVISHELVWLEAHHGALIASGPEANYVEVARDFSDLERKIEHLIDNPETAERIADNAVRTFRDRYLTPAAESCYWRYLIRKYAASCEFEPVLYEVRRGERVARGVHFESWVLGS</sequence>
<name>A0ABR4LPM8_9EURO</name>
<feature type="domain" description="Glycosyl transferase CAP10" evidence="1">
    <location>
        <begin position="188"/>
        <end position="438"/>
    </location>
</feature>
<keyword evidence="2" id="KW-0808">Transferase</keyword>
<evidence type="ECO:0000313" key="3">
    <source>
        <dbReference type="Proteomes" id="UP001610432"/>
    </source>
</evidence>
<dbReference type="GO" id="GO:0016740">
    <property type="term" value="F:transferase activity"/>
    <property type="evidence" value="ECO:0007669"/>
    <property type="project" value="UniProtKB-KW"/>
</dbReference>
<gene>
    <name evidence="2" type="ORF">BJX67DRAFT_381997</name>
</gene>
<keyword evidence="3" id="KW-1185">Reference proteome</keyword>